<protein>
    <submittedName>
        <fullName evidence="2">AAA domain-containing protein</fullName>
    </submittedName>
</protein>
<dbReference type="SUPFAM" id="SSF52540">
    <property type="entry name" value="P-loop containing nucleoside triphosphate hydrolases"/>
    <property type="match status" value="1"/>
</dbReference>
<evidence type="ECO:0000259" key="1">
    <source>
        <dbReference type="Pfam" id="PF13401"/>
    </source>
</evidence>
<gene>
    <name evidence="2" type="ORF">Ga0080559_TMP508</name>
</gene>
<sequence length="256" mass="28186">MTPSIAPLRNVAALVGLVDRVQNRAFGLPGMATFYGPSGWGKTTAVTFAGNEFQAHVVQVKDCWTPTYLAQAIMREIGAPVVRGVPAMVDAIGAQLARTDRPLIIDDAQYLLRKRMIELARDIYESSQAPVILVGEEKLPQDLTRWENIHNRQLAWEPALPCDVSDAEQLVGIYCRGVEVEPDLLAAIVEASNGSIRRVSTNLARVQELARTAGRRSADLAFWGDRAFQTGQPPELRRVDDFRPSVVSLRGKAKRA</sequence>
<keyword evidence="3" id="KW-1185">Reference proteome</keyword>
<feature type="domain" description="ORC1/DEAH AAA+ ATPase" evidence="1">
    <location>
        <begin position="30"/>
        <end position="140"/>
    </location>
</feature>
<name>A0A1U7CZH4_9RHOB</name>
<dbReference type="KEGG" id="tpro:Ga0080559_TMP508"/>
<evidence type="ECO:0000313" key="2">
    <source>
        <dbReference type="EMBL" id="APX21304.1"/>
    </source>
</evidence>
<dbReference type="InterPro" id="IPR049945">
    <property type="entry name" value="AAA_22"/>
</dbReference>
<dbReference type="Gene3D" id="3.40.50.300">
    <property type="entry name" value="P-loop containing nucleotide triphosphate hydrolases"/>
    <property type="match status" value="1"/>
</dbReference>
<dbReference type="AlphaFoldDB" id="A0A1U7CZH4"/>
<dbReference type="InterPro" id="IPR027417">
    <property type="entry name" value="P-loop_NTPase"/>
</dbReference>
<organism evidence="2 3">
    <name type="scientific">Salipiger profundus</name>
    <dbReference type="NCBI Taxonomy" id="1229727"/>
    <lineage>
        <taxon>Bacteria</taxon>
        <taxon>Pseudomonadati</taxon>
        <taxon>Pseudomonadota</taxon>
        <taxon>Alphaproteobacteria</taxon>
        <taxon>Rhodobacterales</taxon>
        <taxon>Roseobacteraceae</taxon>
        <taxon>Salipiger</taxon>
    </lineage>
</organism>
<reference evidence="2 3" key="1">
    <citation type="submission" date="2016-03" db="EMBL/GenBank/DDBJ databases">
        <title>Deep-sea bacteria in the southern Pacific.</title>
        <authorList>
            <person name="Tang K."/>
        </authorList>
    </citation>
    <scope>NUCLEOTIDE SEQUENCE [LARGE SCALE GENOMIC DNA]</scope>
    <source>
        <strain evidence="2 3">JLT2016</strain>
    </source>
</reference>
<accession>A0A1U7CZH4</accession>
<dbReference type="Pfam" id="PF13401">
    <property type="entry name" value="AAA_22"/>
    <property type="match status" value="1"/>
</dbReference>
<dbReference type="GO" id="GO:0016887">
    <property type="term" value="F:ATP hydrolysis activity"/>
    <property type="evidence" value="ECO:0007669"/>
    <property type="project" value="InterPro"/>
</dbReference>
<dbReference type="EMBL" id="CP014796">
    <property type="protein sequence ID" value="APX21304.1"/>
    <property type="molecule type" value="Genomic_DNA"/>
</dbReference>
<dbReference type="Proteomes" id="UP000186559">
    <property type="component" value="Chromosome"/>
</dbReference>
<proteinExistence type="predicted"/>
<dbReference type="RefSeq" id="WP_076621986.1">
    <property type="nucleotide sequence ID" value="NZ_BMEW01000002.1"/>
</dbReference>
<evidence type="ECO:0000313" key="3">
    <source>
        <dbReference type="Proteomes" id="UP000186559"/>
    </source>
</evidence>
<dbReference type="STRING" id="1229727.Ga0080559_TMP508"/>